<evidence type="ECO:0000313" key="1">
    <source>
        <dbReference type="EMBL" id="KGB40634.1"/>
    </source>
</evidence>
<dbReference type="EMBL" id="KL251528">
    <property type="protein sequence ID" value="KGB40634.1"/>
    <property type="molecule type" value="Genomic_DNA"/>
</dbReference>
<name>A0A095A4R7_SCHHA</name>
<protein>
    <submittedName>
        <fullName evidence="1">Uncharacterized protein</fullName>
    </submittedName>
</protein>
<gene>
    <name evidence="1" type="ORF">MS3_09109</name>
</gene>
<organism evidence="1">
    <name type="scientific">Schistosoma haematobium</name>
    <name type="common">Blood fluke</name>
    <dbReference type="NCBI Taxonomy" id="6185"/>
    <lineage>
        <taxon>Eukaryota</taxon>
        <taxon>Metazoa</taxon>
        <taxon>Spiralia</taxon>
        <taxon>Lophotrochozoa</taxon>
        <taxon>Platyhelminthes</taxon>
        <taxon>Trematoda</taxon>
        <taxon>Digenea</taxon>
        <taxon>Strigeidida</taxon>
        <taxon>Schistosomatoidea</taxon>
        <taxon>Schistosomatidae</taxon>
        <taxon>Schistosoma</taxon>
    </lineage>
</organism>
<accession>A0A095A4R7</accession>
<proteinExistence type="predicted"/>
<dbReference type="AlphaFoldDB" id="A0A095A4R7"/>
<reference evidence="1" key="1">
    <citation type="journal article" date="2012" name="Nat. Genet.">
        <title>Whole-genome sequence of Schistosoma haematobium.</title>
        <authorList>
            <person name="Young N.D."/>
            <person name="Jex A.R."/>
            <person name="Li B."/>
            <person name="Liu S."/>
            <person name="Yang L."/>
            <person name="Xiong Z."/>
            <person name="Li Y."/>
            <person name="Cantacessi C."/>
            <person name="Hall R.S."/>
            <person name="Xu X."/>
            <person name="Chen F."/>
            <person name="Wu X."/>
            <person name="Zerlotini A."/>
            <person name="Oliveira G."/>
            <person name="Hofmann A."/>
            <person name="Zhang G."/>
            <person name="Fang X."/>
            <person name="Kang Y."/>
            <person name="Campbell B.E."/>
            <person name="Loukas A."/>
            <person name="Ranganathan S."/>
            <person name="Rollinson D."/>
            <person name="Rinaldi G."/>
            <person name="Brindley P.J."/>
            <person name="Yang H."/>
            <person name="Wang J."/>
            <person name="Wang J."/>
            <person name="Gasser R.B."/>
        </authorList>
    </citation>
    <scope>NUCLEOTIDE SEQUENCE [LARGE SCALE GENOMIC DNA]</scope>
</reference>
<sequence length="324" mass="37316">MLGNQCKFITFLGVLKHCSLAGISGKCLQNIQYRYRTKATDDSFVKARENLVKEVENSRQQKIKALEYQLKSASLIKDERNTKARNFYFDELRNSKRNSLSGPPSKMPKISVEKSVQRHGNLSSTSPELITNSLVNIKAKVSDKSDKQKVTHTSGTADVNDVEKFIYNKCLSAVQRRNALEQRLREAYTNTDEFVRAEEIEIVNKFTLHKHIQIHFLVVLALRHWFREGFRGTVYLGVPLLMLILGNMPSTPEYIHNMVRDRYLKSTGIIGFDLKNMNKFIRLQRDSLCLNIAIFMHDSCLVLISPNDKVLKHMNINEGYYVIL</sequence>